<dbReference type="OrthoDB" id="3021279at2759"/>
<sequence>MKEELTPILPPELEHIIFQTALSILDQKSCADIMNLLLVAKRVYQWLRPSLFRVVKAYPIREDGQYFRPWLATLDDVGKFVQHLLIYSGDIPRTKEILSKCFNAYNTCIWRNTIWMDSCEQQDAAINLLQTHSAIRRISTEAEYLGLSALLPDAYSHLTHLDILNTQVCSWEFWLPLTTLPNLSHLAITTPIKASHAKLLLIHCPKLELLISVNELRQDVLAIRDPRFVALQGYQFKEGLSDFYASVTGALGLWNFAARIACARQYGFLLAAEDRAFPRNLEWDYELTEEGNKWFKNLEKEV</sequence>
<comment type="caution">
    <text evidence="1">The sequence shown here is derived from an EMBL/GenBank/DDBJ whole genome shotgun (WGS) entry which is preliminary data.</text>
</comment>
<evidence type="ECO:0000313" key="1">
    <source>
        <dbReference type="EMBL" id="KAF9526860.1"/>
    </source>
</evidence>
<reference evidence="1" key="1">
    <citation type="submission" date="2020-11" db="EMBL/GenBank/DDBJ databases">
        <authorList>
            <consortium name="DOE Joint Genome Institute"/>
            <person name="Ahrendt S."/>
            <person name="Riley R."/>
            <person name="Andreopoulos W."/>
            <person name="Labutti K."/>
            <person name="Pangilinan J."/>
            <person name="Ruiz-Duenas F.J."/>
            <person name="Barrasa J.M."/>
            <person name="Sanchez-Garcia M."/>
            <person name="Camarero S."/>
            <person name="Miyauchi S."/>
            <person name="Serrano A."/>
            <person name="Linde D."/>
            <person name="Babiker R."/>
            <person name="Drula E."/>
            <person name="Ayuso-Fernandez I."/>
            <person name="Pacheco R."/>
            <person name="Padilla G."/>
            <person name="Ferreira P."/>
            <person name="Barriuso J."/>
            <person name="Kellner H."/>
            <person name="Castanera R."/>
            <person name="Alfaro M."/>
            <person name="Ramirez L."/>
            <person name="Pisabarro A.G."/>
            <person name="Kuo A."/>
            <person name="Tritt A."/>
            <person name="Lipzen A."/>
            <person name="He G."/>
            <person name="Yan M."/>
            <person name="Ng V."/>
            <person name="Cullen D."/>
            <person name="Martin F."/>
            <person name="Rosso M.-N."/>
            <person name="Henrissat B."/>
            <person name="Hibbett D."/>
            <person name="Martinez A.T."/>
            <person name="Grigoriev I.V."/>
        </authorList>
    </citation>
    <scope>NUCLEOTIDE SEQUENCE</scope>
    <source>
        <strain evidence="1">CBS 506.95</strain>
    </source>
</reference>
<evidence type="ECO:0000313" key="2">
    <source>
        <dbReference type="Proteomes" id="UP000807306"/>
    </source>
</evidence>
<dbReference type="Proteomes" id="UP000807306">
    <property type="component" value="Unassembled WGS sequence"/>
</dbReference>
<accession>A0A9P6ED49</accession>
<dbReference type="AlphaFoldDB" id="A0A9P6ED49"/>
<organism evidence="1 2">
    <name type="scientific">Crepidotus variabilis</name>
    <dbReference type="NCBI Taxonomy" id="179855"/>
    <lineage>
        <taxon>Eukaryota</taxon>
        <taxon>Fungi</taxon>
        <taxon>Dikarya</taxon>
        <taxon>Basidiomycota</taxon>
        <taxon>Agaricomycotina</taxon>
        <taxon>Agaricomycetes</taxon>
        <taxon>Agaricomycetidae</taxon>
        <taxon>Agaricales</taxon>
        <taxon>Agaricineae</taxon>
        <taxon>Crepidotaceae</taxon>
        <taxon>Crepidotus</taxon>
    </lineage>
</organism>
<protein>
    <submittedName>
        <fullName evidence="1">Uncharacterized protein</fullName>
    </submittedName>
</protein>
<proteinExistence type="predicted"/>
<name>A0A9P6ED49_9AGAR</name>
<dbReference type="EMBL" id="MU157866">
    <property type="protein sequence ID" value="KAF9526860.1"/>
    <property type="molecule type" value="Genomic_DNA"/>
</dbReference>
<gene>
    <name evidence="1" type="ORF">CPB83DRAFT_857104</name>
</gene>
<keyword evidence="2" id="KW-1185">Reference proteome</keyword>
<feature type="non-terminal residue" evidence="1">
    <location>
        <position position="302"/>
    </location>
</feature>